<dbReference type="InterPro" id="IPR001245">
    <property type="entry name" value="Ser-Thr/Tyr_kinase_cat_dom"/>
</dbReference>
<evidence type="ECO:0000256" key="10">
    <source>
        <dbReference type="ARBA" id="ARBA00023137"/>
    </source>
</evidence>
<accession>Q4T0U2</accession>
<dbReference type="Pfam" id="PF07714">
    <property type="entry name" value="PK_Tyr_Ser-Thr"/>
    <property type="match status" value="1"/>
</dbReference>
<dbReference type="PRINTS" id="PR00109">
    <property type="entry name" value="TYRKINASE"/>
</dbReference>
<dbReference type="SMART" id="SM00219">
    <property type="entry name" value="TyrKc"/>
    <property type="match status" value="1"/>
</dbReference>
<proteinExistence type="predicted"/>
<dbReference type="InterPro" id="IPR036860">
    <property type="entry name" value="SH2_dom_sf"/>
</dbReference>
<dbReference type="SUPFAM" id="SSF56112">
    <property type="entry name" value="Protein kinase-like (PK-like)"/>
    <property type="match status" value="2"/>
</dbReference>
<dbReference type="PANTHER" id="PTHR24418">
    <property type="entry name" value="TYROSINE-PROTEIN KINASE"/>
    <property type="match status" value="1"/>
</dbReference>
<dbReference type="InterPro" id="IPR011009">
    <property type="entry name" value="Kinase-like_dom_sf"/>
</dbReference>
<dbReference type="KEGG" id="tng:GSTEN00009143G001"/>
<protein>
    <recommendedName>
        <fullName evidence="1">non-specific protein-tyrosine kinase</fullName>
        <ecNumber evidence="1">2.7.10.2</ecNumber>
    </recommendedName>
</protein>
<dbReference type="GO" id="GO:0004715">
    <property type="term" value="F:non-membrane spanning protein tyrosine kinase activity"/>
    <property type="evidence" value="ECO:0007669"/>
    <property type="project" value="UniProtKB-EC"/>
</dbReference>
<evidence type="ECO:0000256" key="9">
    <source>
        <dbReference type="ARBA" id="ARBA00022999"/>
    </source>
</evidence>
<dbReference type="OrthoDB" id="4062651at2759"/>
<keyword evidence="6 15" id="KW-0547">Nucleotide-binding</keyword>
<dbReference type="Gene3D" id="2.30.30.40">
    <property type="entry name" value="SH3 Domains"/>
    <property type="match status" value="1"/>
</dbReference>
<dbReference type="PROSITE" id="PS50002">
    <property type="entry name" value="SH3"/>
    <property type="match status" value="1"/>
</dbReference>
<dbReference type="CDD" id="cd11845">
    <property type="entry name" value="SH3_Src_like"/>
    <property type="match status" value="1"/>
</dbReference>
<dbReference type="PROSITE" id="PS50001">
    <property type="entry name" value="SH2"/>
    <property type="match status" value="1"/>
</dbReference>
<dbReference type="InterPro" id="IPR000980">
    <property type="entry name" value="SH2"/>
</dbReference>
<feature type="binding site" evidence="15">
    <location>
        <position position="284"/>
    </location>
    <ligand>
        <name>ATP</name>
        <dbReference type="ChEBI" id="CHEBI:30616"/>
    </ligand>
</feature>
<dbReference type="InterPro" id="IPR017441">
    <property type="entry name" value="Protein_kinase_ATP_BS"/>
</dbReference>
<dbReference type="AlphaFoldDB" id="Q4T0U2"/>
<dbReference type="InterPro" id="IPR001452">
    <property type="entry name" value="SH3_domain"/>
</dbReference>
<dbReference type="SMART" id="SM00326">
    <property type="entry name" value="SH3"/>
    <property type="match status" value="1"/>
</dbReference>
<keyword evidence="5" id="KW-0519">Myristate</keyword>
<evidence type="ECO:0000256" key="5">
    <source>
        <dbReference type="ARBA" id="ARBA00022707"/>
    </source>
</evidence>
<dbReference type="FunFam" id="3.30.200.20:FF:000037">
    <property type="entry name" value="Tyrosine-protein kinase"/>
    <property type="match status" value="1"/>
</dbReference>
<dbReference type="InterPro" id="IPR036028">
    <property type="entry name" value="SH3-like_dom_sf"/>
</dbReference>
<evidence type="ECO:0000256" key="13">
    <source>
        <dbReference type="PROSITE-ProRule" id="PRU00191"/>
    </source>
</evidence>
<gene>
    <name evidence="19" type="ORF">GSTENG00009143001</name>
</gene>
<dbReference type="Gene3D" id="3.30.505.10">
    <property type="entry name" value="SH2 domain"/>
    <property type="match status" value="1"/>
</dbReference>
<dbReference type="EC" id="2.7.10.2" evidence="1"/>
<evidence type="ECO:0000256" key="14">
    <source>
        <dbReference type="PROSITE-ProRule" id="PRU00192"/>
    </source>
</evidence>
<keyword evidence="3" id="KW-0597">Phosphoprotein</keyword>
<dbReference type="InterPro" id="IPR008266">
    <property type="entry name" value="Tyr_kinase_AS"/>
</dbReference>
<evidence type="ECO:0000256" key="2">
    <source>
        <dbReference type="ARBA" id="ARBA00022443"/>
    </source>
</evidence>
<keyword evidence="7" id="KW-0418">Kinase</keyword>
<dbReference type="SUPFAM" id="SSF50044">
    <property type="entry name" value="SH3-domain"/>
    <property type="match status" value="1"/>
</dbReference>
<keyword evidence="11" id="KW-0449">Lipoprotein</keyword>
<dbReference type="PROSITE" id="PS00107">
    <property type="entry name" value="PROTEIN_KINASE_ATP"/>
    <property type="match status" value="1"/>
</dbReference>
<dbReference type="CDD" id="cd05068">
    <property type="entry name" value="PTKc_Frk_like"/>
    <property type="match status" value="1"/>
</dbReference>
<evidence type="ECO:0000259" key="18">
    <source>
        <dbReference type="PROSITE" id="PS50011"/>
    </source>
</evidence>
<keyword evidence="10" id="KW-0829">Tyrosine-protein kinase</keyword>
<dbReference type="InterPro" id="IPR020635">
    <property type="entry name" value="Tyr_kinase_cat_dom"/>
</dbReference>
<evidence type="ECO:0000256" key="1">
    <source>
        <dbReference type="ARBA" id="ARBA00011903"/>
    </source>
</evidence>
<dbReference type="FunFam" id="1.10.510.10:FF:000553">
    <property type="entry name" value="Tyrosine-protein kinase"/>
    <property type="match status" value="1"/>
</dbReference>
<sequence length="526" mass="59844">MEIQKRLSACWNSFLVCFKKPTQSGENEQKRATVLANVGATTEPDSRVIRPPVPASTSRGFYVALYDYSARTEEDLSFNTGDTLEALDRSTGDWWYARAVSGVSANKQGYIPANYVAPVESIDAEPSFSLPLSNRFNGTLIAHHSNQARLYAVCTLEDPIYIITELMKYGSLLDYLQMLDNGRVKHYKLRKAENGHYFVSRTKTFPTLKQLVEHYASQADGLCACLGEPCKKMEVPQTHGLSYNTVDQWEIDRKSIKLLRKLGAGQFGEVFEGLWNDTTPVAVKTLKPGTMDPEDFLREAQIMKRLRHAKLIQLYAVCTLEDPIYIITELMKYGSLLDYLQKNKGTTLQISDQIEMAAQVASGMAFLELQNYIHRDLAARNVLVGENNICKVADFGLARVFMVDNENVYEAREGTKFPVKWTAPEAIHSNKFSIKSDVWSFGILLYEIMTFGQMPYPTMTNLQVVQKVPQGYRMPCPPSCPKVLYDIMTECWKEDEQDRPTFETLQWKLEDFFDLDVTSYDDASRY</sequence>
<keyword evidence="4" id="KW-0808">Transferase</keyword>
<dbReference type="InterPro" id="IPR000719">
    <property type="entry name" value="Prot_kinase_dom"/>
</dbReference>
<dbReference type="PROSITE" id="PS00109">
    <property type="entry name" value="PROTEIN_KINASE_TYR"/>
    <property type="match status" value="1"/>
</dbReference>
<evidence type="ECO:0000256" key="3">
    <source>
        <dbReference type="ARBA" id="ARBA00022553"/>
    </source>
</evidence>
<dbReference type="PROSITE" id="PS50011">
    <property type="entry name" value="PROTEIN_KINASE_DOM"/>
    <property type="match status" value="1"/>
</dbReference>
<evidence type="ECO:0000313" key="19">
    <source>
        <dbReference type="EMBL" id="CAF93490.1"/>
    </source>
</evidence>
<reference evidence="19" key="2">
    <citation type="submission" date="2004-02" db="EMBL/GenBank/DDBJ databases">
        <authorList>
            <consortium name="Genoscope"/>
            <consortium name="Whitehead Institute Centre for Genome Research"/>
        </authorList>
    </citation>
    <scope>NUCLEOTIDE SEQUENCE</scope>
</reference>
<dbReference type="Gene3D" id="3.30.200.20">
    <property type="entry name" value="Phosphorylase Kinase, domain 1"/>
    <property type="match status" value="2"/>
</dbReference>
<evidence type="ECO:0000259" key="17">
    <source>
        <dbReference type="PROSITE" id="PS50002"/>
    </source>
</evidence>
<evidence type="ECO:0000256" key="7">
    <source>
        <dbReference type="ARBA" id="ARBA00022777"/>
    </source>
</evidence>
<feature type="domain" description="SH3" evidence="17">
    <location>
        <begin position="57"/>
        <end position="121"/>
    </location>
</feature>
<dbReference type="EMBL" id="CAAE01010850">
    <property type="protein sequence ID" value="CAF93490.1"/>
    <property type="molecule type" value="Genomic_DNA"/>
</dbReference>
<evidence type="ECO:0000259" key="16">
    <source>
        <dbReference type="PROSITE" id="PS50001"/>
    </source>
</evidence>
<name>Q4T0U2_TETNG</name>
<dbReference type="InterPro" id="IPR050198">
    <property type="entry name" value="Non-receptor_tyrosine_kinases"/>
</dbReference>
<evidence type="ECO:0000256" key="12">
    <source>
        <dbReference type="ARBA" id="ARBA00051245"/>
    </source>
</evidence>
<keyword evidence="9 13" id="KW-0727">SH2 domain</keyword>
<evidence type="ECO:0000256" key="6">
    <source>
        <dbReference type="ARBA" id="ARBA00022741"/>
    </source>
</evidence>
<comment type="caution">
    <text evidence="19">The sequence shown here is derived from an EMBL/GenBank/DDBJ whole genome shotgun (WGS) entry which is preliminary data.</text>
</comment>
<dbReference type="Pfam" id="PF00018">
    <property type="entry name" value="SH3_1"/>
    <property type="match status" value="1"/>
</dbReference>
<comment type="catalytic activity">
    <reaction evidence="12">
        <text>L-tyrosyl-[protein] + ATP = O-phospho-L-tyrosyl-[protein] + ADP + H(+)</text>
        <dbReference type="Rhea" id="RHEA:10596"/>
        <dbReference type="Rhea" id="RHEA-COMP:10136"/>
        <dbReference type="Rhea" id="RHEA-COMP:20101"/>
        <dbReference type="ChEBI" id="CHEBI:15378"/>
        <dbReference type="ChEBI" id="CHEBI:30616"/>
        <dbReference type="ChEBI" id="CHEBI:46858"/>
        <dbReference type="ChEBI" id="CHEBI:61978"/>
        <dbReference type="ChEBI" id="CHEBI:456216"/>
        <dbReference type="EC" id="2.7.10.2"/>
    </reaction>
</comment>
<keyword evidence="2 14" id="KW-0728">SH3 domain</keyword>
<reference evidence="19" key="1">
    <citation type="journal article" date="2004" name="Nature">
        <title>Genome duplication in the teleost fish Tetraodon nigroviridis reveals the early vertebrate proto-karyotype.</title>
        <authorList>
            <person name="Jaillon O."/>
            <person name="Aury J.-M."/>
            <person name="Brunet F."/>
            <person name="Petit J.-L."/>
            <person name="Stange-Thomann N."/>
            <person name="Mauceli E."/>
            <person name="Bouneau L."/>
            <person name="Fischer C."/>
            <person name="Ozouf-Costaz C."/>
            <person name="Bernot A."/>
            <person name="Nicaud S."/>
            <person name="Jaffe D."/>
            <person name="Fisher S."/>
            <person name="Lutfalla G."/>
            <person name="Dossat C."/>
            <person name="Segurens B."/>
            <person name="Dasilva C."/>
            <person name="Salanoubat M."/>
            <person name="Levy M."/>
            <person name="Boudet N."/>
            <person name="Castellano S."/>
            <person name="Anthouard V."/>
            <person name="Jubin C."/>
            <person name="Castelli V."/>
            <person name="Katinka M."/>
            <person name="Vacherie B."/>
            <person name="Biemont C."/>
            <person name="Skalli Z."/>
            <person name="Cattolico L."/>
            <person name="Poulain J."/>
            <person name="De Berardinis V."/>
            <person name="Cruaud C."/>
            <person name="Duprat S."/>
            <person name="Brottier P."/>
            <person name="Coutanceau J.-P."/>
            <person name="Gouzy J."/>
            <person name="Parra G."/>
            <person name="Lardier G."/>
            <person name="Chapple C."/>
            <person name="McKernan K.J."/>
            <person name="McEwan P."/>
            <person name="Bosak S."/>
            <person name="Kellis M."/>
            <person name="Volff J.-N."/>
            <person name="Guigo R."/>
            <person name="Zody M.C."/>
            <person name="Mesirov J."/>
            <person name="Lindblad-Toh K."/>
            <person name="Birren B."/>
            <person name="Nusbaum C."/>
            <person name="Kahn D."/>
            <person name="Robinson-Rechavi M."/>
            <person name="Laudet V."/>
            <person name="Schachter V."/>
            <person name="Quetier F."/>
            <person name="Saurin W."/>
            <person name="Scarpelli C."/>
            <person name="Wincker P."/>
            <person name="Lander E.S."/>
            <person name="Weissenbach J."/>
            <person name="Roest Crollius H."/>
        </authorList>
    </citation>
    <scope>NUCLEOTIDE SEQUENCE [LARGE SCALE GENOMIC DNA]</scope>
</reference>
<evidence type="ECO:0000256" key="11">
    <source>
        <dbReference type="ARBA" id="ARBA00023288"/>
    </source>
</evidence>
<dbReference type="GO" id="GO:0005524">
    <property type="term" value="F:ATP binding"/>
    <property type="evidence" value="ECO:0007669"/>
    <property type="project" value="UniProtKB-UniRule"/>
</dbReference>
<organism evidence="19">
    <name type="scientific">Tetraodon nigroviridis</name>
    <name type="common">Spotted green pufferfish</name>
    <name type="synonym">Chelonodon nigroviridis</name>
    <dbReference type="NCBI Taxonomy" id="99883"/>
    <lineage>
        <taxon>Eukaryota</taxon>
        <taxon>Metazoa</taxon>
        <taxon>Chordata</taxon>
        <taxon>Craniata</taxon>
        <taxon>Vertebrata</taxon>
        <taxon>Euteleostomi</taxon>
        <taxon>Actinopterygii</taxon>
        <taxon>Neopterygii</taxon>
        <taxon>Teleostei</taxon>
        <taxon>Neoteleostei</taxon>
        <taxon>Acanthomorphata</taxon>
        <taxon>Eupercaria</taxon>
        <taxon>Tetraodontiformes</taxon>
        <taxon>Tetradontoidea</taxon>
        <taxon>Tetraodontidae</taxon>
        <taxon>Tetraodon</taxon>
    </lineage>
</organism>
<feature type="domain" description="SH2" evidence="16">
    <location>
        <begin position="95"/>
        <end position="230"/>
    </location>
</feature>
<evidence type="ECO:0000256" key="4">
    <source>
        <dbReference type="ARBA" id="ARBA00022679"/>
    </source>
</evidence>
<evidence type="ECO:0000256" key="15">
    <source>
        <dbReference type="PROSITE-ProRule" id="PRU10141"/>
    </source>
</evidence>
<dbReference type="Pfam" id="PF00017">
    <property type="entry name" value="SH2"/>
    <property type="match status" value="1"/>
</dbReference>
<feature type="domain" description="Protein kinase" evidence="18">
    <location>
        <begin position="256"/>
        <end position="513"/>
    </location>
</feature>
<dbReference type="Gene3D" id="1.10.510.10">
    <property type="entry name" value="Transferase(Phosphotransferase) domain 1"/>
    <property type="match status" value="1"/>
</dbReference>
<keyword evidence="8 15" id="KW-0067">ATP-binding</keyword>
<dbReference type="SUPFAM" id="SSF55550">
    <property type="entry name" value="SH2 domain"/>
    <property type="match status" value="1"/>
</dbReference>
<evidence type="ECO:0000256" key="8">
    <source>
        <dbReference type="ARBA" id="ARBA00022840"/>
    </source>
</evidence>
<dbReference type="PRINTS" id="PR00452">
    <property type="entry name" value="SH3DOMAIN"/>
</dbReference>